<comment type="similarity">
    <text evidence="2">Belongs to the fimbrial export usher family.</text>
</comment>
<dbReference type="GO" id="GO:0015473">
    <property type="term" value="F:fimbrial usher porin activity"/>
    <property type="evidence" value="ECO:0007669"/>
    <property type="project" value="InterPro"/>
</dbReference>
<dbReference type="Gene3D" id="2.60.40.2070">
    <property type="match status" value="1"/>
</dbReference>
<keyword evidence="13" id="KW-1185">Reference proteome</keyword>
<dbReference type="Gene3D" id="2.60.40.3110">
    <property type="match status" value="1"/>
</dbReference>
<keyword evidence="6" id="KW-0812">Transmembrane</keyword>
<reference evidence="12 13" key="1">
    <citation type="submission" date="2014-04" db="EMBL/GenBank/DDBJ databases">
        <title>Draft genome sequence of Pantoea beijingensis strain LMG 27579, an emerging pathogen to Pleurotus eryngii with potential industrial application.</title>
        <authorList>
            <person name="Xu F."/>
            <person name="Liu Y."/>
            <person name="Wang S."/>
            <person name="Yin Y."/>
            <person name="Ma Y."/>
            <person name="Zhao S."/>
            <person name="Rong C."/>
        </authorList>
    </citation>
    <scope>NUCLEOTIDE SEQUENCE [LARGE SCALE GENOMIC DNA]</scope>
    <source>
        <strain evidence="12 13">LMG 27579</strain>
    </source>
</reference>
<protein>
    <submittedName>
        <fullName evidence="12">Outer membrane usher protein LpfC</fullName>
    </submittedName>
</protein>
<dbReference type="PANTHER" id="PTHR30451">
    <property type="entry name" value="OUTER MEMBRANE USHER PROTEIN"/>
    <property type="match status" value="1"/>
</dbReference>
<comment type="caution">
    <text evidence="12">The sequence shown here is derived from an EMBL/GenBank/DDBJ whole genome shotgun (WGS) entry which is preliminary data.</text>
</comment>
<proteinExistence type="inferred from homology"/>
<dbReference type="InterPro" id="IPR037224">
    <property type="entry name" value="PapC_N_sf"/>
</dbReference>
<dbReference type="GO" id="GO:0009279">
    <property type="term" value="C:cell outer membrane"/>
    <property type="evidence" value="ECO:0007669"/>
    <property type="project" value="UniProtKB-SubCell"/>
</dbReference>
<dbReference type="Gene3D" id="2.60.40.2610">
    <property type="entry name" value="Outer membrane usher protein FimD, plug domain"/>
    <property type="match status" value="1"/>
</dbReference>
<dbReference type="Pfam" id="PF00577">
    <property type="entry name" value="Usher"/>
    <property type="match status" value="1"/>
</dbReference>
<gene>
    <name evidence="12" type="ORF">ED28_16545</name>
</gene>
<dbReference type="AlphaFoldDB" id="A0A443IAX7"/>
<keyword evidence="5" id="KW-1029">Fimbrium biogenesis</keyword>
<dbReference type="InterPro" id="IPR000015">
    <property type="entry name" value="Fimb_usher"/>
</dbReference>
<keyword evidence="4" id="KW-1134">Transmembrane beta strand</keyword>
<keyword evidence="7" id="KW-0732">Signal</keyword>
<comment type="subcellular location">
    <subcellularLocation>
        <location evidence="1">Cell outer membrane</location>
        <topology evidence="1">Multi-pass membrane protein</topology>
    </subcellularLocation>
</comment>
<evidence type="ECO:0000256" key="2">
    <source>
        <dbReference type="ARBA" id="ARBA00008064"/>
    </source>
</evidence>
<dbReference type="PANTHER" id="PTHR30451:SF21">
    <property type="entry name" value="FIMBRIAL USHER DOMAIN-CONTAINING PROTEIN YDET-RELATED"/>
    <property type="match status" value="1"/>
</dbReference>
<dbReference type="InterPro" id="IPR042186">
    <property type="entry name" value="FimD_plug_dom"/>
</dbReference>
<evidence type="ECO:0000256" key="7">
    <source>
        <dbReference type="ARBA" id="ARBA00022729"/>
    </source>
</evidence>
<dbReference type="GO" id="GO:0009297">
    <property type="term" value="P:pilus assembly"/>
    <property type="evidence" value="ECO:0007669"/>
    <property type="project" value="InterPro"/>
</dbReference>
<name>A0A443IAX7_9GAMM</name>
<feature type="domain" description="PapC-like C-terminal" evidence="10">
    <location>
        <begin position="755"/>
        <end position="810"/>
    </location>
</feature>
<dbReference type="Pfam" id="PF13954">
    <property type="entry name" value="PapC_N"/>
    <property type="match status" value="1"/>
</dbReference>
<keyword evidence="9" id="KW-0998">Cell outer membrane</keyword>
<feature type="domain" description="PapC N-terminal" evidence="11">
    <location>
        <begin position="24"/>
        <end position="169"/>
    </location>
</feature>
<evidence type="ECO:0000256" key="1">
    <source>
        <dbReference type="ARBA" id="ARBA00004571"/>
    </source>
</evidence>
<dbReference type="EMBL" id="JMEE01000044">
    <property type="protein sequence ID" value="RWR01057.1"/>
    <property type="molecule type" value="Genomic_DNA"/>
</dbReference>
<evidence type="ECO:0000256" key="3">
    <source>
        <dbReference type="ARBA" id="ARBA00022448"/>
    </source>
</evidence>
<evidence type="ECO:0000313" key="12">
    <source>
        <dbReference type="EMBL" id="RWR01057.1"/>
    </source>
</evidence>
<dbReference type="Pfam" id="PF13953">
    <property type="entry name" value="PapC_C"/>
    <property type="match status" value="1"/>
</dbReference>
<dbReference type="InterPro" id="IPR025949">
    <property type="entry name" value="PapC-like_C"/>
</dbReference>
<dbReference type="InterPro" id="IPR043142">
    <property type="entry name" value="PapC-like_C_sf"/>
</dbReference>
<evidence type="ECO:0000313" key="13">
    <source>
        <dbReference type="Proteomes" id="UP000288794"/>
    </source>
</evidence>
<evidence type="ECO:0000259" key="11">
    <source>
        <dbReference type="Pfam" id="PF13954"/>
    </source>
</evidence>
<sequence>MRMMKGFLFFTFFLNVNYSYSQDYFNPLFLGSDVDSIEDLSYIAAGNNVTPGKYFLSINVGDSFLGSMDVIFKEDKKKKVSACFTKKIIDIIPLNKDASAKFDAVSDENTCINISDYIDDFNYDVNLSKLTLTLQIPQVYLKSIRSTLANEADWDDGIPALVTNYNVNGSYTKNKKMEDYSSTFFSVSNRLNLGSWRFNSSTYYNQSKTGNKSSHEWNSNNFFATKNINSIRSTLTIGQSVLGSMLFDSNTYIGVSLATSNEMLPESERGYSPVIKGVAETRSKITIKQNDNILYQEYINPGPYNIDNLNSVGSSGDYEVELTSDQGLVTRYIVPYSSLPNLLRHRRYNYSVSAGQLDISYAEKSKFLQGTFGYGLPLDTTVYTGYQIADDYAAFGLGLGKDMGNIGALSLDSIQAKATIKGKNYVGNSYRVLYAKSFSDTGTNIQLTGYRYSTSNYYSLSEANYQDSVKYDAGDYFFYSRSERKKNSFQINVSQSLGDYGQLYLWGNVNSYWGTDTKSQNTQIGWNKTFTQLNNVSLSANYTKTKFRSLSDNMFYLSFSMPLTNGIEKNRMYLSSSTSYNNSKYSNNTSLYGNALDNKFNYNIYQSVSNNNQDRSNLNAHYKANAADISTGTSFTGNSKEFDYGVTGSMVIHQGGVVFAREANDTAILVEAKGAVGAQLDRVGENISIDRFGYALIPYATAYHYNDVALSPESFGTGYDVDGKILKVAPTRGAISKVVFDVRKGYNFLASVSYKGTPLKFGTIVTSDADSSTSIVNDDHTVYLTGVRAGTQYTVKVDNNNKCKFTISYDEKKDMERINNVSLTCQ</sequence>
<keyword evidence="3" id="KW-0813">Transport</keyword>
<organism evidence="12 13">
    <name type="scientific">[Pantoea] beijingensis</name>
    <dbReference type="NCBI Taxonomy" id="1324864"/>
    <lineage>
        <taxon>Bacteria</taxon>
        <taxon>Pseudomonadati</taxon>
        <taxon>Pseudomonadota</taxon>
        <taxon>Gammaproteobacteria</taxon>
        <taxon>Enterobacterales</taxon>
        <taxon>Erwiniaceae</taxon>
        <taxon>Erwinia</taxon>
    </lineage>
</organism>
<dbReference type="SUPFAM" id="SSF141729">
    <property type="entry name" value="FimD N-terminal domain-like"/>
    <property type="match status" value="1"/>
</dbReference>
<evidence type="ECO:0000256" key="8">
    <source>
        <dbReference type="ARBA" id="ARBA00023136"/>
    </source>
</evidence>
<keyword evidence="8" id="KW-0472">Membrane</keyword>
<dbReference type="InterPro" id="IPR025885">
    <property type="entry name" value="PapC_N"/>
</dbReference>
<dbReference type="Proteomes" id="UP000288794">
    <property type="component" value="Unassembled WGS sequence"/>
</dbReference>
<evidence type="ECO:0000256" key="5">
    <source>
        <dbReference type="ARBA" id="ARBA00022558"/>
    </source>
</evidence>
<evidence type="ECO:0000256" key="9">
    <source>
        <dbReference type="ARBA" id="ARBA00023237"/>
    </source>
</evidence>
<evidence type="ECO:0000256" key="6">
    <source>
        <dbReference type="ARBA" id="ARBA00022692"/>
    </source>
</evidence>
<evidence type="ECO:0000259" key="10">
    <source>
        <dbReference type="Pfam" id="PF13953"/>
    </source>
</evidence>
<accession>A0A443IAX7</accession>
<evidence type="ECO:0000256" key="4">
    <source>
        <dbReference type="ARBA" id="ARBA00022452"/>
    </source>
</evidence>
<dbReference type="Gene3D" id="3.10.20.410">
    <property type="match status" value="1"/>
</dbReference>
<dbReference type="RefSeq" id="WP_128179125.1">
    <property type="nucleotide sequence ID" value="NZ_CP071409.1"/>
</dbReference>